<proteinExistence type="predicted"/>
<dbReference type="STRING" id="569882.SAMN04490248_12034"/>
<gene>
    <name evidence="1" type="ORF">SAMN04490248_12034</name>
</gene>
<protein>
    <submittedName>
        <fullName evidence="1">Uncharacterized protein</fullName>
    </submittedName>
</protein>
<evidence type="ECO:0000313" key="1">
    <source>
        <dbReference type="EMBL" id="SEP02847.1"/>
    </source>
</evidence>
<organism evidence="1 2">
    <name type="scientific">Salinihabitans flavidus</name>
    <dbReference type="NCBI Taxonomy" id="569882"/>
    <lineage>
        <taxon>Bacteria</taxon>
        <taxon>Pseudomonadati</taxon>
        <taxon>Pseudomonadota</taxon>
        <taxon>Alphaproteobacteria</taxon>
        <taxon>Rhodobacterales</taxon>
        <taxon>Roseobacteraceae</taxon>
        <taxon>Salinihabitans</taxon>
    </lineage>
</organism>
<dbReference type="Proteomes" id="UP000198893">
    <property type="component" value="Unassembled WGS sequence"/>
</dbReference>
<accession>A0A1H8UIK3</accession>
<keyword evidence="2" id="KW-1185">Reference proteome</keyword>
<name>A0A1H8UIK3_9RHOB</name>
<dbReference type="AlphaFoldDB" id="A0A1H8UIK3"/>
<dbReference type="RefSeq" id="WP_093119647.1">
    <property type="nucleotide sequence ID" value="NZ_FODS01000020.1"/>
</dbReference>
<dbReference type="OrthoDB" id="7585945at2"/>
<sequence>MLRLNLETREASWLDLGHGVRLLVAPLSTAVMLAARGDPAVIAAAGTAADPEGAADPGRDETVAVIVAKAVARIVVTDWEGVGDADGTPLPVSPDGIDALLDLWPIFEAFQTRYVAGGLILEQEKNA</sequence>
<reference evidence="1 2" key="1">
    <citation type="submission" date="2016-10" db="EMBL/GenBank/DDBJ databases">
        <authorList>
            <person name="de Groot N.N."/>
        </authorList>
    </citation>
    <scope>NUCLEOTIDE SEQUENCE [LARGE SCALE GENOMIC DNA]</scope>
    <source>
        <strain evidence="1 2">DSM 27842</strain>
    </source>
</reference>
<evidence type="ECO:0000313" key="2">
    <source>
        <dbReference type="Proteomes" id="UP000198893"/>
    </source>
</evidence>
<dbReference type="EMBL" id="FODS01000020">
    <property type="protein sequence ID" value="SEP02847.1"/>
    <property type="molecule type" value="Genomic_DNA"/>
</dbReference>